<evidence type="ECO:0000313" key="2">
    <source>
        <dbReference type="Proteomes" id="UP001364156"/>
    </source>
</evidence>
<dbReference type="Proteomes" id="UP001364156">
    <property type="component" value="Chromosome"/>
</dbReference>
<dbReference type="RefSeq" id="WP_338548336.1">
    <property type="nucleotide sequence ID" value="NZ_CP146069.1"/>
</dbReference>
<dbReference type="InterPro" id="IPR021497">
    <property type="entry name" value="GTA_holin_3TM"/>
</dbReference>
<organism evidence="1 2">
    <name type="scientific">Roseovarius phycicola</name>
    <dbReference type="NCBI Taxonomy" id="3080976"/>
    <lineage>
        <taxon>Bacteria</taxon>
        <taxon>Pseudomonadati</taxon>
        <taxon>Pseudomonadota</taxon>
        <taxon>Alphaproteobacteria</taxon>
        <taxon>Rhodobacterales</taxon>
        <taxon>Roseobacteraceae</taxon>
        <taxon>Roseovarius</taxon>
    </lineage>
</organism>
<gene>
    <name evidence="1" type="ORF">RZ517_11320</name>
</gene>
<proteinExistence type="predicted"/>
<keyword evidence="2" id="KW-1185">Reference proteome</keyword>
<protein>
    <submittedName>
        <fullName evidence="1">Holin family protein</fullName>
    </submittedName>
</protein>
<sequence>MGLIGRVFSVLFGGDRNVVAETAEVFRVNAEAADQRAASLQGAALDQLSAEFAHVKVSWYDRFIDGLNRIPRPAMALGTLGLFLSAMVDPVWFAERMQGIALVPEPLWWLLGAIVSFYFGARHQAKGQEFQRSIAATLARVPQVITAVEDLRALDARSPGVAQTQSDATLTLAAVQPSDNPALDDWLRQRTHPATM</sequence>
<reference evidence="1 2" key="1">
    <citation type="submission" date="2023-10" db="EMBL/GenBank/DDBJ databases">
        <title>Roseovarius strain S88 nov., isolated from a marine algae.</title>
        <authorList>
            <person name="Lee M.W."/>
            <person name="Lee J.K."/>
            <person name="Kim J.M."/>
            <person name="Choi D.G."/>
            <person name="Baek J.H."/>
            <person name="Bayburt H."/>
            <person name="Jung J.J."/>
            <person name="Han D.M."/>
            <person name="Jeon C.O."/>
        </authorList>
    </citation>
    <scope>NUCLEOTIDE SEQUENCE [LARGE SCALE GENOMIC DNA]</scope>
    <source>
        <strain evidence="1 2">S88</strain>
    </source>
</reference>
<evidence type="ECO:0000313" key="1">
    <source>
        <dbReference type="EMBL" id="WWR45392.1"/>
    </source>
</evidence>
<dbReference type="EMBL" id="CP146069">
    <property type="protein sequence ID" value="WWR45392.1"/>
    <property type="molecule type" value="Genomic_DNA"/>
</dbReference>
<name>A0ABZ2HGB9_9RHOB</name>
<accession>A0ABZ2HGB9</accession>
<dbReference type="Pfam" id="PF11351">
    <property type="entry name" value="GTA_holin_3TM"/>
    <property type="match status" value="1"/>
</dbReference>